<dbReference type="PROSITE" id="PS50994">
    <property type="entry name" value="INTEGRASE"/>
    <property type="match status" value="1"/>
</dbReference>
<evidence type="ECO:0000313" key="5">
    <source>
        <dbReference type="EMBL" id="GEU88417.1"/>
    </source>
</evidence>
<reference evidence="5" key="1">
    <citation type="journal article" date="2019" name="Sci. Rep.">
        <title>Draft genome of Tanacetum cinerariifolium, the natural source of mosquito coil.</title>
        <authorList>
            <person name="Yamashiro T."/>
            <person name="Shiraishi A."/>
            <person name="Satake H."/>
            <person name="Nakayama K."/>
        </authorList>
    </citation>
    <scope>NUCLEOTIDE SEQUENCE</scope>
</reference>
<dbReference type="Gene3D" id="3.30.420.10">
    <property type="entry name" value="Ribonuclease H-like superfamily/Ribonuclease H"/>
    <property type="match status" value="1"/>
</dbReference>
<sequence length="1670" mass="187881">MHVVPTAVLTQSKLVSLTAVRPVTTVVPKTNVSKPRQAKTVVTKPNSPPKRHINRSPSPKSSTFPLKVTAAKAPMVNAVKGSGKMGMETKIVSQMCDKKNIVLFTDTECLVLSPEFKMPDENQVLLRVSRENNMYNVDLKNIIPSGDLTCLFAKATIDESNLWHRRLRHINFKTMNKLVKGDLVKGLPSKVFKNDHTCVACKKGKQHRASCKTKPVSFVNQPLQRLHMDLFRHTFVKIINKKSYCLVVTDDYSRSDNGTEFKNHDLNQFYRMKGIKSEFSVPRTPQQNGITKRKNRTLIEVSRTMLADLLLPIPFWAEAVNTACYVQNGVLLTKPQNKTPYELLHGRTPSIGFIRPFGCPVTIINTLDSLGKFDGKVDEGFLVGYSVSSKAFREPEFEGRKPESKVNVSPSSKFEDFSDNSINEDNAAGTLVPTVRKSFTDSTNTFSAAGPSNPAVKLEDITYSDDEDDVGAEADFTNLETTITGIDYKEVFAPVARIEAIQLFLAYASFMGFIVYQMDVKSAFLYGTIEEEVYVCQPSGFEDPDYPDKIMKYKFQMSSMGELTFFLGLQVKQKKDRIFISQDKYVAMILRKFGLTDRKSASTPIDTKKPLLKDPDGKDVALSSIKSLKRMLHVINILSAGSLTTPQMVLNSPCLTRIKNWLVRTKWSLVNDVMRLQALVNKKKVVITEATIRDALRLDDVEGVECLPNEDIFTELARMGVGKGCSRVEKPLFEGMIVAQQVADEGDAKVNVDDILAVGVADEGAANVADDEVPAALDEPSIPSSTPPTQPPPPSQDIPSTSQVQLTPPPSSNAQPPTPHHQPQPSIETSDDTVIDDVSKQGRMIADMDVDVDVTLKDVAKDVQDAEIEEITAASATITAAPQLTTAAASTLTTAPSVARRRKEVLIRDPEETATPSTIIHSEAKSKDKGKGIMVEEPKPLKKQAQIKQDEAYARELKAELNKNIDWDEVINHVHRKKKEDNAVKRYQALKRKPQTEAQARKNMMIYLRNVVGFKMDYFKGMTYDDIRLIFEKKFNSNVAILLKTKEQTNAEGSRALKRLSKSQEDKASKKQKLDEEVPVVDYKIYTENDKPYYKIKRANGSHQLYLSFLSMLRNFDREDLEVLRRLVKERFTSIKPKNFSDDFMLTTLGAIFEKPDAQAQIWKNQRSVHGQAKVKKWKLLESYCVQIITFTTTQLTLLVERKYPLTRFTLEQMLNNVRLEVEEESEKNLALIAKYFKNIYKPTNNNLRTSSNSKNKHVDTSSRYVKDNQTGQFRNQRTVTVVGARETVSSQIVQQTRIHCFNYKEFGHFAKECRKPKKVKDYTYHKEKMLLCKQYEKGVPLQAGKSNWLVDTDEEMDGQELEAHYGQSKAAVQFCTSSVNNSSSPTDNSKQQDTPPTTNIQSSTESTAPTNVNAEENSDNKEEDAQGNEGRASLVSQTLSLGTPKVYSQEEGIDFKESFAPVARLEVVQIFIAYAAHKSFRIYQMDVKMAFLNGLLKDGVYVSQPDAFVDPDHPKKVYRLRKSLYGLKQAPIARYDELSNFLMSKGFTKDADHAGCLDTRKCTTGGIQFLGDILVSWMSKKQDCTVMSSAEAEYVALSASCAQLMWMRTQLKDYGFNYNKIPLYCDSHSAIAILCNPVQHSRTKHIPTRYHFIKEQVENELEVLANESA</sequence>
<keyword evidence="1" id="KW-0479">Metal-binding</keyword>
<dbReference type="SUPFAM" id="SSF57756">
    <property type="entry name" value="Retrovirus zinc finger-like domains"/>
    <property type="match status" value="1"/>
</dbReference>
<feature type="compositionally biased region" description="Pro residues" evidence="3">
    <location>
        <begin position="807"/>
        <end position="822"/>
    </location>
</feature>
<dbReference type="PANTHER" id="PTHR42648:SF32">
    <property type="entry name" value="RIBONUCLEASE H-LIKE DOMAIN, GAG-PRE-INTEGRASE DOMAIN PROTEIN-RELATED"/>
    <property type="match status" value="1"/>
</dbReference>
<dbReference type="GO" id="GO:0015074">
    <property type="term" value="P:DNA integration"/>
    <property type="evidence" value="ECO:0007669"/>
    <property type="project" value="InterPro"/>
</dbReference>
<dbReference type="InterPro" id="IPR013103">
    <property type="entry name" value="RVT_2"/>
</dbReference>
<evidence type="ECO:0000256" key="2">
    <source>
        <dbReference type="ARBA" id="ARBA00022801"/>
    </source>
</evidence>
<organism evidence="5">
    <name type="scientific">Tanacetum cinerariifolium</name>
    <name type="common">Dalmatian daisy</name>
    <name type="synonym">Chrysanthemum cinerariifolium</name>
    <dbReference type="NCBI Taxonomy" id="118510"/>
    <lineage>
        <taxon>Eukaryota</taxon>
        <taxon>Viridiplantae</taxon>
        <taxon>Streptophyta</taxon>
        <taxon>Embryophyta</taxon>
        <taxon>Tracheophyta</taxon>
        <taxon>Spermatophyta</taxon>
        <taxon>Magnoliopsida</taxon>
        <taxon>eudicotyledons</taxon>
        <taxon>Gunneridae</taxon>
        <taxon>Pentapetalae</taxon>
        <taxon>asterids</taxon>
        <taxon>campanulids</taxon>
        <taxon>Asterales</taxon>
        <taxon>Asteraceae</taxon>
        <taxon>Asteroideae</taxon>
        <taxon>Anthemideae</taxon>
        <taxon>Anthemidinae</taxon>
        <taxon>Tanacetum</taxon>
    </lineage>
</organism>
<evidence type="ECO:0000259" key="4">
    <source>
        <dbReference type="PROSITE" id="PS50994"/>
    </source>
</evidence>
<feature type="domain" description="Integrase catalytic" evidence="4">
    <location>
        <begin position="255"/>
        <end position="348"/>
    </location>
</feature>
<protein>
    <submittedName>
        <fullName evidence="5">Putative ribonuclease H-like domain-containing protein</fullName>
    </submittedName>
</protein>
<name>A0A6L2NS47_TANCI</name>
<feature type="region of interest" description="Disordered" evidence="3">
    <location>
        <begin position="776"/>
        <end position="832"/>
    </location>
</feature>
<dbReference type="InterPro" id="IPR012337">
    <property type="entry name" value="RNaseH-like_sf"/>
</dbReference>
<feature type="region of interest" description="Disordered" evidence="3">
    <location>
        <begin position="32"/>
        <end position="63"/>
    </location>
</feature>
<dbReference type="EMBL" id="BKCJ010009745">
    <property type="protein sequence ID" value="GEU88417.1"/>
    <property type="molecule type" value="Genomic_DNA"/>
</dbReference>
<keyword evidence="2" id="KW-0378">Hydrolase</keyword>
<gene>
    <name evidence="5" type="ORF">Tci_060395</name>
</gene>
<dbReference type="InterPro" id="IPR039537">
    <property type="entry name" value="Retrotran_Ty1/copia-like"/>
</dbReference>
<dbReference type="CDD" id="cd09272">
    <property type="entry name" value="RNase_HI_RT_Ty1"/>
    <property type="match status" value="1"/>
</dbReference>
<dbReference type="GO" id="GO:0016787">
    <property type="term" value="F:hydrolase activity"/>
    <property type="evidence" value="ECO:0007669"/>
    <property type="project" value="UniProtKB-KW"/>
</dbReference>
<dbReference type="GO" id="GO:0008270">
    <property type="term" value="F:zinc ion binding"/>
    <property type="evidence" value="ECO:0007669"/>
    <property type="project" value="InterPro"/>
</dbReference>
<feature type="compositionally biased region" description="Pro residues" evidence="3">
    <location>
        <begin position="785"/>
        <end position="796"/>
    </location>
</feature>
<dbReference type="InterPro" id="IPR036397">
    <property type="entry name" value="RNaseH_sf"/>
</dbReference>
<evidence type="ECO:0000256" key="3">
    <source>
        <dbReference type="SAM" id="MobiDB-lite"/>
    </source>
</evidence>
<dbReference type="InterPro" id="IPR036875">
    <property type="entry name" value="Znf_CCHC_sf"/>
</dbReference>
<proteinExistence type="predicted"/>
<feature type="region of interest" description="Disordered" evidence="3">
    <location>
        <begin position="1378"/>
        <end position="1432"/>
    </location>
</feature>
<dbReference type="GO" id="GO:0003676">
    <property type="term" value="F:nucleic acid binding"/>
    <property type="evidence" value="ECO:0007669"/>
    <property type="project" value="InterPro"/>
</dbReference>
<feature type="compositionally biased region" description="Polar residues" evidence="3">
    <location>
        <begin position="1378"/>
        <end position="1416"/>
    </location>
</feature>
<dbReference type="PANTHER" id="PTHR42648">
    <property type="entry name" value="TRANSPOSASE, PUTATIVE-RELATED"/>
    <property type="match status" value="1"/>
</dbReference>
<dbReference type="InterPro" id="IPR001584">
    <property type="entry name" value="Integrase_cat-core"/>
</dbReference>
<evidence type="ECO:0000256" key="1">
    <source>
        <dbReference type="ARBA" id="ARBA00022723"/>
    </source>
</evidence>
<comment type="caution">
    <text evidence="5">The sequence shown here is derived from an EMBL/GenBank/DDBJ whole genome shotgun (WGS) entry which is preliminary data.</text>
</comment>
<accession>A0A6L2NS47</accession>
<dbReference type="Pfam" id="PF13976">
    <property type="entry name" value="gag_pre-integrs"/>
    <property type="match status" value="1"/>
</dbReference>
<dbReference type="InterPro" id="IPR025724">
    <property type="entry name" value="GAG-pre-integrase_dom"/>
</dbReference>
<dbReference type="Pfam" id="PF07727">
    <property type="entry name" value="RVT_2"/>
    <property type="match status" value="2"/>
</dbReference>
<dbReference type="SUPFAM" id="SSF53098">
    <property type="entry name" value="Ribonuclease H-like"/>
    <property type="match status" value="1"/>
</dbReference>